<evidence type="ECO:0000259" key="2">
    <source>
        <dbReference type="Pfam" id="PF00383"/>
    </source>
</evidence>
<evidence type="ECO:0000256" key="1">
    <source>
        <dbReference type="SAM" id="MobiDB-lite"/>
    </source>
</evidence>
<dbReference type="GO" id="GO:0003824">
    <property type="term" value="F:catalytic activity"/>
    <property type="evidence" value="ECO:0007669"/>
    <property type="project" value="InterPro"/>
</dbReference>
<dbReference type="InterPro" id="IPR002125">
    <property type="entry name" value="CMP_dCMP_dom"/>
</dbReference>
<dbReference type="SUPFAM" id="SSF53927">
    <property type="entry name" value="Cytidine deaminase-like"/>
    <property type="match status" value="1"/>
</dbReference>
<dbReference type="OrthoDB" id="9972196at2759"/>
<reference evidence="3 4" key="1">
    <citation type="journal article" date="2012" name="Science">
        <title>The Paleozoic origin of enzymatic lignin decomposition reconstructed from 31 fungal genomes.</title>
        <authorList>
            <person name="Floudas D."/>
            <person name="Binder M."/>
            <person name="Riley R."/>
            <person name="Barry K."/>
            <person name="Blanchette R.A."/>
            <person name="Henrissat B."/>
            <person name="Martinez A.T."/>
            <person name="Otillar R."/>
            <person name="Spatafora J.W."/>
            <person name="Yadav J.S."/>
            <person name="Aerts A."/>
            <person name="Benoit I."/>
            <person name="Boyd A."/>
            <person name="Carlson A."/>
            <person name="Copeland A."/>
            <person name="Coutinho P.M."/>
            <person name="de Vries R.P."/>
            <person name="Ferreira P."/>
            <person name="Findley K."/>
            <person name="Foster B."/>
            <person name="Gaskell J."/>
            <person name="Glotzer D."/>
            <person name="Gorecki P."/>
            <person name="Heitman J."/>
            <person name="Hesse C."/>
            <person name="Hori C."/>
            <person name="Igarashi K."/>
            <person name="Jurgens J.A."/>
            <person name="Kallen N."/>
            <person name="Kersten P."/>
            <person name="Kohler A."/>
            <person name="Kuees U."/>
            <person name="Kumar T.K.A."/>
            <person name="Kuo A."/>
            <person name="LaButti K."/>
            <person name="Larrondo L.F."/>
            <person name="Lindquist E."/>
            <person name="Ling A."/>
            <person name="Lombard V."/>
            <person name="Lucas S."/>
            <person name="Lundell T."/>
            <person name="Martin R."/>
            <person name="McLaughlin D.J."/>
            <person name="Morgenstern I."/>
            <person name="Morin E."/>
            <person name="Murat C."/>
            <person name="Nagy L.G."/>
            <person name="Nolan M."/>
            <person name="Ohm R.A."/>
            <person name="Patyshakuliyeva A."/>
            <person name="Rokas A."/>
            <person name="Ruiz-Duenas F.J."/>
            <person name="Sabat G."/>
            <person name="Salamov A."/>
            <person name="Samejima M."/>
            <person name="Schmutz J."/>
            <person name="Slot J.C."/>
            <person name="St John F."/>
            <person name="Stenlid J."/>
            <person name="Sun H."/>
            <person name="Sun S."/>
            <person name="Syed K."/>
            <person name="Tsang A."/>
            <person name="Wiebenga A."/>
            <person name="Young D."/>
            <person name="Pisabarro A."/>
            <person name="Eastwood D.C."/>
            <person name="Martin F."/>
            <person name="Cullen D."/>
            <person name="Grigoriev I.V."/>
            <person name="Hibbett D.S."/>
        </authorList>
    </citation>
    <scope>NUCLEOTIDE SEQUENCE [LARGE SCALE GENOMIC DNA]</scope>
    <source>
        <strain evidence="3 4">DJM-731 SS1</strain>
    </source>
</reference>
<proteinExistence type="predicted"/>
<dbReference type="Proteomes" id="UP000030653">
    <property type="component" value="Unassembled WGS sequence"/>
</dbReference>
<name>M5G8G1_DACPD</name>
<dbReference type="InterPro" id="IPR016193">
    <property type="entry name" value="Cytidine_deaminase-like"/>
</dbReference>
<feature type="domain" description="CMP/dCMP-type deaminase" evidence="2">
    <location>
        <begin position="3"/>
        <end position="73"/>
    </location>
</feature>
<keyword evidence="4" id="KW-1185">Reference proteome</keyword>
<dbReference type="GeneID" id="63683948"/>
<dbReference type="HOGENOM" id="CLU_1447634_0_0_1"/>
<dbReference type="RefSeq" id="XP_040626950.1">
    <property type="nucleotide sequence ID" value="XM_040768886.1"/>
</dbReference>
<evidence type="ECO:0000313" key="4">
    <source>
        <dbReference type="Proteomes" id="UP000030653"/>
    </source>
</evidence>
<gene>
    <name evidence="3" type="ORF">DACRYDRAFT_109477</name>
</gene>
<protein>
    <recommendedName>
        <fullName evidence="2">CMP/dCMP-type deaminase domain-containing protein</fullName>
    </recommendedName>
</protein>
<dbReference type="AlphaFoldDB" id="M5G8G1"/>
<feature type="compositionally biased region" description="Low complexity" evidence="1">
    <location>
        <begin position="94"/>
        <end position="149"/>
    </location>
</feature>
<dbReference type="Pfam" id="PF00383">
    <property type="entry name" value="dCMP_cyt_deam_1"/>
    <property type="match status" value="1"/>
</dbReference>
<feature type="region of interest" description="Disordered" evidence="1">
    <location>
        <begin position="82"/>
        <end position="149"/>
    </location>
</feature>
<dbReference type="GO" id="GO:0006139">
    <property type="term" value="P:nucleobase-containing compound metabolic process"/>
    <property type="evidence" value="ECO:0007669"/>
    <property type="project" value="UniProtKB-ARBA"/>
</dbReference>
<sequence length="187" mass="20119">MAYQLGAIIVKGGKVLSKGHNHRRTHYDGSTGNETHQTAMSMHAEMHAIYAATGFTPAFKHQRTALTATQESCFELGTAATNAADGGEGEWEGPQPRQDQPQAARLRQLPQSSLSSRLSNESRVRVSVSPPPTTRRYTTRTTARARAISPAEAAAAARTRDIHAAIAGASEQGLKDVKGGFKREKRA</sequence>
<dbReference type="Gene3D" id="3.40.140.10">
    <property type="entry name" value="Cytidine Deaminase, domain 2"/>
    <property type="match status" value="1"/>
</dbReference>
<organism evidence="3 4">
    <name type="scientific">Dacryopinax primogenitus (strain DJM 731)</name>
    <name type="common">Brown rot fungus</name>
    <dbReference type="NCBI Taxonomy" id="1858805"/>
    <lineage>
        <taxon>Eukaryota</taxon>
        <taxon>Fungi</taxon>
        <taxon>Dikarya</taxon>
        <taxon>Basidiomycota</taxon>
        <taxon>Agaricomycotina</taxon>
        <taxon>Dacrymycetes</taxon>
        <taxon>Dacrymycetales</taxon>
        <taxon>Dacrymycetaceae</taxon>
        <taxon>Dacryopinax</taxon>
    </lineage>
</organism>
<dbReference type="EMBL" id="JH795868">
    <property type="protein sequence ID" value="EJU00053.1"/>
    <property type="molecule type" value="Genomic_DNA"/>
</dbReference>
<accession>M5G8G1</accession>
<evidence type="ECO:0000313" key="3">
    <source>
        <dbReference type="EMBL" id="EJU00053.1"/>
    </source>
</evidence>